<dbReference type="Gene3D" id="2.60.40.4070">
    <property type="match status" value="1"/>
</dbReference>
<accession>A0A4R5E2J9</accession>
<dbReference type="OrthoDB" id="9758406at2"/>
<feature type="domain" description="LTD" evidence="3">
    <location>
        <begin position="277"/>
        <end position="418"/>
    </location>
</feature>
<dbReference type="InterPro" id="IPR014755">
    <property type="entry name" value="Cu-Rt/internalin_Ig-like"/>
</dbReference>
<dbReference type="RefSeq" id="WP_131956690.1">
    <property type="nucleotide sequence ID" value="NZ_SMFL01000001.1"/>
</dbReference>
<dbReference type="Proteomes" id="UP000294850">
    <property type="component" value="Unassembled WGS sequence"/>
</dbReference>
<name>A0A4R5E2J9_9BACT</name>
<dbReference type="AlphaFoldDB" id="A0A4R5E2J9"/>
<evidence type="ECO:0000256" key="2">
    <source>
        <dbReference type="SAM" id="SignalP"/>
    </source>
</evidence>
<feature type="chain" id="PRO_5020569979" description="LTD domain-containing protein" evidence="2">
    <location>
        <begin position="22"/>
        <end position="564"/>
    </location>
</feature>
<keyword evidence="1 2" id="KW-0732">Signal</keyword>
<dbReference type="InterPro" id="IPR036415">
    <property type="entry name" value="Lamin_tail_dom_sf"/>
</dbReference>
<feature type="signal peptide" evidence="2">
    <location>
        <begin position="1"/>
        <end position="21"/>
    </location>
</feature>
<reference evidence="4 5" key="1">
    <citation type="submission" date="2019-03" db="EMBL/GenBank/DDBJ databases">
        <title>Dyadobacter AR-3-6 sp. nov., isolated from arctic soil.</title>
        <authorList>
            <person name="Chaudhary D.K."/>
        </authorList>
    </citation>
    <scope>NUCLEOTIDE SEQUENCE [LARGE SCALE GENOMIC DNA]</scope>
    <source>
        <strain evidence="4 5">AR-3-6</strain>
    </source>
</reference>
<dbReference type="SUPFAM" id="SSF74853">
    <property type="entry name" value="Lamin A/C globular tail domain"/>
    <property type="match status" value="2"/>
</dbReference>
<evidence type="ECO:0000259" key="3">
    <source>
        <dbReference type="PROSITE" id="PS51841"/>
    </source>
</evidence>
<dbReference type="InterPro" id="IPR001322">
    <property type="entry name" value="Lamin_tail_dom"/>
</dbReference>
<comment type="caution">
    <text evidence="4">The sequence shown here is derived from an EMBL/GenBank/DDBJ whole genome shotgun (WGS) entry which is preliminary data.</text>
</comment>
<dbReference type="PROSITE" id="PS51841">
    <property type="entry name" value="LTD"/>
    <property type="match status" value="2"/>
</dbReference>
<proteinExistence type="predicted"/>
<dbReference type="EMBL" id="SMFL01000001">
    <property type="protein sequence ID" value="TDE18615.1"/>
    <property type="molecule type" value="Genomic_DNA"/>
</dbReference>
<evidence type="ECO:0000313" key="4">
    <source>
        <dbReference type="EMBL" id="TDE18615.1"/>
    </source>
</evidence>
<feature type="domain" description="LTD" evidence="3">
    <location>
        <begin position="23"/>
        <end position="196"/>
    </location>
</feature>
<protein>
    <recommendedName>
        <fullName evidence="3">LTD domain-containing protein</fullName>
    </recommendedName>
</protein>
<evidence type="ECO:0000256" key="1">
    <source>
        <dbReference type="ARBA" id="ARBA00022729"/>
    </source>
</evidence>
<dbReference type="Gene3D" id="2.60.40.1220">
    <property type="match status" value="1"/>
</dbReference>
<gene>
    <name evidence="4" type="ORF">E0F88_03490</name>
</gene>
<organism evidence="4 5">
    <name type="scientific">Dyadobacter psychrotolerans</name>
    <dbReference type="NCBI Taxonomy" id="2541721"/>
    <lineage>
        <taxon>Bacteria</taxon>
        <taxon>Pseudomonadati</taxon>
        <taxon>Bacteroidota</taxon>
        <taxon>Cytophagia</taxon>
        <taxon>Cytophagales</taxon>
        <taxon>Spirosomataceae</taxon>
        <taxon>Dyadobacter</taxon>
    </lineage>
</organism>
<evidence type="ECO:0000313" key="5">
    <source>
        <dbReference type="Proteomes" id="UP000294850"/>
    </source>
</evidence>
<keyword evidence="5" id="KW-1185">Reference proteome</keyword>
<sequence>MLKFFALPAFCYFLLLCKCYAQEYNSVVISEIMADPSPVVGLPDAEYLEIYNRSEKVVSLKGWKLVTGARTSVLPDSSIAPGLYALICLSSKAGLLSKYGKVIGLTSFSLTNEGLSLGLYNSNNKLVYSIFYTNKWWVSEKKDGGFSIEMVDVGNPCGEGENWITSVDKSGGTPGLKSSISKVTRDSELPFVERIDVQDNGQLLIVFNKRMDSLNVVAGATIDLPGRKIIRKQLDLPLFHILRLTLDVSLLKDQEYSLSIRNVADCSGNLLRASVHRVGLPSPADSGDVVINEVLFNPRDSGVDFVELYNRSSRFINLKNWTIGNIKTDGSSAFNLITSADLLISPHAYLVVTTDPKLVKEQYSSGLQANFFETSALPSLPNTEGGVILRNAGSGEFDRFLYSEKMHHELLSGYEGVSLEKVDSDVSSSVTGNWQSASSVTEYATPGYANSQRRLENPEYYFKIEPEAFSPDNDGQDDFAVIKYKQHPAALLGTIRIFSVNGRLVRNLLRNELIGTNGEVSWDGTDEYGQLVPTGYYLVLIDCFDNFGKSIQYKKRVVVARKNG</sequence>
<dbReference type="Pfam" id="PF00932">
    <property type="entry name" value="LTD"/>
    <property type="match status" value="2"/>
</dbReference>
<dbReference type="Gene3D" id="2.60.40.1260">
    <property type="entry name" value="Lamin Tail domain"/>
    <property type="match status" value="1"/>
</dbReference>